<reference evidence="10 11" key="1">
    <citation type="submission" date="2018-07" db="EMBL/GenBank/DDBJ databases">
        <title>Genome analysis of Larkinella rosea.</title>
        <authorList>
            <person name="Zhou Z."/>
            <person name="Wang G."/>
        </authorList>
    </citation>
    <scope>NUCLEOTIDE SEQUENCE [LARGE SCALE GENOMIC DNA]</scope>
    <source>
        <strain evidence="11">zzj9</strain>
    </source>
</reference>
<evidence type="ECO:0000256" key="3">
    <source>
        <dbReference type="ARBA" id="ARBA00022723"/>
    </source>
</evidence>
<dbReference type="GO" id="GO:0006633">
    <property type="term" value="P:fatty acid biosynthetic process"/>
    <property type="evidence" value="ECO:0007669"/>
    <property type="project" value="UniProtKB-UniRule"/>
</dbReference>
<dbReference type="InterPro" id="IPR002582">
    <property type="entry name" value="ACPS"/>
</dbReference>
<dbReference type="InterPro" id="IPR037143">
    <property type="entry name" value="4-PPantetheinyl_Trfase_dom_sf"/>
</dbReference>
<keyword evidence="6 8" id="KW-0443">Lipid metabolism</keyword>
<dbReference type="OrthoDB" id="517356at2"/>
<evidence type="ECO:0000256" key="8">
    <source>
        <dbReference type="HAMAP-Rule" id="MF_00101"/>
    </source>
</evidence>
<dbReference type="Pfam" id="PF01648">
    <property type="entry name" value="ACPS"/>
    <property type="match status" value="1"/>
</dbReference>
<feature type="binding site" evidence="8">
    <location>
        <position position="56"/>
    </location>
    <ligand>
        <name>Mg(2+)</name>
        <dbReference type="ChEBI" id="CHEBI:18420"/>
    </ligand>
</feature>
<organism evidence="10 11">
    <name type="scientific">Larkinella punicea</name>
    <dbReference type="NCBI Taxonomy" id="2315727"/>
    <lineage>
        <taxon>Bacteria</taxon>
        <taxon>Pseudomonadati</taxon>
        <taxon>Bacteroidota</taxon>
        <taxon>Cytophagia</taxon>
        <taxon>Cytophagales</taxon>
        <taxon>Spirosomataceae</taxon>
        <taxon>Larkinella</taxon>
    </lineage>
</organism>
<keyword evidence="11" id="KW-1185">Reference proteome</keyword>
<evidence type="ECO:0000256" key="1">
    <source>
        <dbReference type="ARBA" id="ARBA00022516"/>
    </source>
</evidence>
<evidence type="ECO:0000256" key="2">
    <source>
        <dbReference type="ARBA" id="ARBA00022679"/>
    </source>
</evidence>
<keyword evidence="7 8" id="KW-0275">Fatty acid biosynthesis</keyword>
<protein>
    <recommendedName>
        <fullName evidence="8">Holo-[acyl-carrier-protein] synthase</fullName>
        <shortName evidence="8">Holo-ACP synthase</shortName>
        <ecNumber evidence="8">2.7.8.7</ecNumber>
    </recommendedName>
    <alternativeName>
        <fullName evidence="8">4'-phosphopantetheinyl transferase AcpS</fullName>
    </alternativeName>
</protein>
<evidence type="ECO:0000256" key="4">
    <source>
        <dbReference type="ARBA" id="ARBA00022832"/>
    </source>
</evidence>
<dbReference type="NCBIfam" id="TIGR00556">
    <property type="entry name" value="pantethn_trn"/>
    <property type="match status" value="1"/>
</dbReference>
<dbReference type="GO" id="GO:0005737">
    <property type="term" value="C:cytoplasm"/>
    <property type="evidence" value="ECO:0007669"/>
    <property type="project" value="UniProtKB-SubCell"/>
</dbReference>
<evidence type="ECO:0000313" key="11">
    <source>
        <dbReference type="Proteomes" id="UP000253383"/>
    </source>
</evidence>
<comment type="catalytic activity">
    <reaction evidence="8">
        <text>apo-[ACP] + CoA = holo-[ACP] + adenosine 3',5'-bisphosphate + H(+)</text>
        <dbReference type="Rhea" id="RHEA:12068"/>
        <dbReference type="Rhea" id="RHEA-COMP:9685"/>
        <dbReference type="Rhea" id="RHEA-COMP:9690"/>
        <dbReference type="ChEBI" id="CHEBI:15378"/>
        <dbReference type="ChEBI" id="CHEBI:29999"/>
        <dbReference type="ChEBI" id="CHEBI:57287"/>
        <dbReference type="ChEBI" id="CHEBI:58343"/>
        <dbReference type="ChEBI" id="CHEBI:64479"/>
        <dbReference type="EC" id="2.7.8.7"/>
    </reaction>
</comment>
<keyword evidence="3 8" id="KW-0479">Metal-binding</keyword>
<dbReference type="EC" id="2.7.8.7" evidence="8"/>
<comment type="caution">
    <text evidence="10">The sequence shown here is derived from an EMBL/GenBank/DDBJ whole genome shotgun (WGS) entry which is preliminary data.</text>
</comment>
<dbReference type="Proteomes" id="UP000253383">
    <property type="component" value="Unassembled WGS sequence"/>
</dbReference>
<proteinExistence type="inferred from homology"/>
<comment type="cofactor">
    <cofactor evidence="8">
        <name>Mg(2+)</name>
        <dbReference type="ChEBI" id="CHEBI:18420"/>
    </cofactor>
</comment>
<dbReference type="NCBIfam" id="TIGR00516">
    <property type="entry name" value="acpS"/>
    <property type="match status" value="1"/>
</dbReference>
<keyword evidence="1 8" id="KW-0444">Lipid biosynthesis</keyword>
<dbReference type="InterPro" id="IPR004568">
    <property type="entry name" value="Ppantetheine-prot_Trfase_dom"/>
</dbReference>
<gene>
    <name evidence="8 10" type="primary">acpS</name>
    <name evidence="10" type="ORF">DUE52_20635</name>
</gene>
<dbReference type="RefSeq" id="WP_114407950.1">
    <property type="nucleotide sequence ID" value="NZ_QOWE01000018.1"/>
</dbReference>
<dbReference type="InterPro" id="IPR008278">
    <property type="entry name" value="4-PPantetheinyl_Trfase_dom"/>
</dbReference>
<evidence type="ECO:0000256" key="6">
    <source>
        <dbReference type="ARBA" id="ARBA00023098"/>
    </source>
</evidence>
<accession>A0A368JIN1</accession>
<evidence type="ECO:0000256" key="7">
    <source>
        <dbReference type="ARBA" id="ARBA00023160"/>
    </source>
</evidence>
<feature type="binding site" evidence="8">
    <location>
        <position position="8"/>
    </location>
    <ligand>
        <name>Mg(2+)</name>
        <dbReference type="ChEBI" id="CHEBI:18420"/>
    </ligand>
</feature>
<comment type="subcellular location">
    <subcellularLocation>
        <location evidence="8">Cytoplasm</location>
    </subcellularLocation>
</comment>
<name>A0A368JIN1_9BACT</name>
<dbReference type="Gene3D" id="3.90.470.20">
    <property type="entry name" value="4'-phosphopantetheinyl transferase domain"/>
    <property type="match status" value="1"/>
</dbReference>
<keyword evidence="4 8" id="KW-0276">Fatty acid metabolism</keyword>
<dbReference type="GO" id="GO:0008897">
    <property type="term" value="F:holo-[acyl-carrier-protein] synthase activity"/>
    <property type="evidence" value="ECO:0007669"/>
    <property type="project" value="UniProtKB-UniRule"/>
</dbReference>
<keyword evidence="5 8" id="KW-0460">Magnesium</keyword>
<dbReference type="SUPFAM" id="SSF56214">
    <property type="entry name" value="4'-phosphopantetheinyl transferase"/>
    <property type="match status" value="1"/>
</dbReference>
<dbReference type="EMBL" id="QOWE01000018">
    <property type="protein sequence ID" value="RCR67518.1"/>
    <property type="molecule type" value="Genomic_DNA"/>
</dbReference>
<comment type="function">
    <text evidence="8">Transfers the 4'-phosphopantetheine moiety from coenzyme A to a Ser of acyl-carrier-protein.</text>
</comment>
<evidence type="ECO:0000259" key="9">
    <source>
        <dbReference type="Pfam" id="PF01648"/>
    </source>
</evidence>
<dbReference type="HAMAP" id="MF_00101">
    <property type="entry name" value="AcpS"/>
    <property type="match status" value="1"/>
</dbReference>
<evidence type="ECO:0000256" key="5">
    <source>
        <dbReference type="ARBA" id="ARBA00022842"/>
    </source>
</evidence>
<sequence>MIIGIGCDIVDHKISESLEWDSKPHTINRILSDEEMMLYDSHKTLNFIAGRFAAKEAILKCLGTGMQDGISLRQIQILKSEDGNPIVQLMGQAKQISDNMGVDAWHLSISHCASYSIAFAIAEKK</sequence>
<dbReference type="AlphaFoldDB" id="A0A368JIN1"/>
<comment type="similarity">
    <text evidence="8">Belongs to the P-Pant transferase superfamily. AcpS family.</text>
</comment>
<feature type="domain" description="4'-phosphopantetheinyl transferase" evidence="9">
    <location>
        <begin position="4"/>
        <end position="119"/>
    </location>
</feature>
<keyword evidence="2 8" id="KW-0808">Transferase</keyword>
<evidence type="ECO:0000313" key="10">
    <source>
        <dbReference type="EMBL" id="RCR67518.1"/>
    </source>
</evidence>
<dbReference type="GO" id="GO:0000287">
    <property type="term" value="F:magnesium ion binding"/>
    <property type="evidence" value="ECO:0007669"/>
    <property type="project" value="UniProtKB-UniRule"/>
</dbReference>
<keyword evidence="8" id="KW-0963">Cytoplasm</keyword>